<feature type="region of interest" description="Disordered" evidence="1">
    <location>
        <begin position="56"/>
        <end position="77"/>
    </location>
</feature>
<protein>
    <submittedName>
        <fullName evidence="2">Uncharacterized protein</fullName>
    </submittedName>
</protein>
<organism evidence="2 3">
    <name type="scientific">Halosimplex aquaticum</name>
    <dbReference type="NCBI Taxonomy" id="3026162"/>
    <lineage>
        <taxon>Archaea</taxon>
        <taxon>Methanobacteriati</taxon>
        <taxon>Methanobacteriota</taxon>
        <taxon>Stenosarchaea group</taxon>
        <taxon>Halobacteria</taxon>
        <taxon>Halobacteriales</taxon>
        <taxon>Haloarculaceae</taxon>
        <taxon>Halosimplex</taxon>
    </lineage>
</organism>
<dbReference type="Proteomes" id="UP001596432">
    <property type="component" value="Unassembled WGS sequence"/>
</dbReference>
<dbReference type="RefSeq" id="WP_382261274.1">
    <property type="nucleotide sequence ID" value="NZ_JBHTAS010000001.1"/>
</dbReference>
<gene>
    <name evidence="2" type="ORF">ACFQMA_05320</name>
</gene>
<name>A0ABD5XVW7_9EURY</name>
<sequence>MSESDELGPVARSRRERRREWLEQQKPTVEELKNSSRRHYWKHADVDPPDWWFERQPNYPEITGPSGDGESGPIPPEVDWSDLKAYRCRHCRQGCINPLDSGPAEERECRACHRIAD</sequence>
<evidence type="ECO:0000313" key="3">
    <source>
        <dbReference type="Proteomes" id="UP001596432"/>
    </source>
</evidence>
<proteinExistence type="predicted"/>
<dbReference type="AlphaFoldDB" id="A0ABD5XVW7"/>
<accession>A0ABD5XVW7</accession>
<reference evidence="2 3" key="1">
    <citation type="journal article" date="2019" name="Int. J. Syst. Evol. Microbiol.">
        <title>The Global Catalogue of Microorganisms (GCM) 10K type strain sequencing project: providing services to taxonomists for standard genome sequencing and annotation.</title>
        <authorList>
            <consortium name="The Broad Institute Genomics Platform"/>
            <consortium name="The Broad Institute Genome Sequencing Center for Infectious Disease"/>
            <person name="Wu L."/>
            <person name="Ma J."/>
        </authorList>
    </citation>
    <scope>NUCLEOTIDE SEQUENCE [LARGE SCALE GENOMIC DNA]</scope>
    <source>
        <strain evidence="2 3">XZYJT29</strain>
    </source>
</reference>
<keyword evidence="3" id="KW-1185">Reference proteome</keyword>
<comment type="caution">
    <text evidence="2">The sequence shown here is derived from an EMBL/GenBank/DDBJ whole genome shotgun (WGS) entry which is preliminary data.</text>
</comment>
<dbReference type="EMBL" id="JBHTAS010000001">
    <property type="protein sequence ID" value="MFC7139257.1"/>
    <property type="molecule type" value="Genomic_DNA"/>
</dbReference>
<evidence type="ECO:0000256" key="1">
    <source>
        <dbReference type="SAM" id="MobiDB-lite"/>
    </source>
</evidence>
<evidence type="ECO:0000313" key="2">
    <source>
        <dbReference type="EMBL" id="MFC7139257.1"/>
    </source>
</evidence>